<gene>
    <name evidence="1" type="ordered locus">Hden_2924</name>
</gene>
<accession>D8JUU0</accession>
<keyword evidence="2" id="KW-1185">Reference proteome</keyword>
<sequence precursor="true">MAAGYRRAMPNEMPQTFARRARHSSKAIVMAVALTLAALIALAIASRDTRPMSMKTFTPVSTMPVSVESGVLPVVHR</sequence>
<evidence type="ECO:0000313" key="2">
    <source>
        <dbReference type="Proteomes" id="UP000002033"/>
    </source>
</evidence>
<dbReference type="HOGENOM" id="CLU_179939_0_0_5"/>
<reference evidence="2" key="1">
    <citation type="journal article" date="2011" name="J. Bacteriol.">
        <title>Genome sequences of eight morphologically diverse alphaproteobacteria.</title>
        <authorList>
            <consortium name="US DOE Joint Genome Institute"/>
            <person name="Brown P.J."/>
            <person name="Kysela D.T."/>
            <person name="Buechlein A."/>
            <person name="Hemmerich C."/>
            <person name="Brun Y.V."/>
        </authorList>
    </citation>
    <scope>NUCLEOTIDE SEQUENCE [LARGE SCALE GENOMIC DNA]</scope>
    <source>
        <strain evidence="2">ATCC 51888 / DSM 1869 / NCIB 11706 / TK 0415</strain>
    </source>
</reference>
<protein>
    <submittedName>
        <fullName evidence="1">Uncharacterized protein</fullName>
    </submittedName>
</protein>
<dbReference type="KEGG" id="hdn:Hden_2924"/>
<evidence type="ECO:0000313" key="1">
    <source>
        <dbReference type="EMBL" id="ADJ24720.1"/>
    </source>
</evidence>
<name>D8JUU0_HYPDA</name>
<dbReference type="Proteomes" id="UP000002033">
    <property type="component" value="Chromosome"/>
</dbReference>
<dbReference type="AlphaFoldDB" id="D8JUU0"/>
<proteinExistence type="predicted"/>
<dbReference type="EMBL" id="CP002083">
    <property type="protein sequence ID" value="ADJ24720.1"/>
    <property type="molecule type" value="Genomic_DNA"/>
</dbReference>
<organism evidence="1 2">
    <name type="scientific">Hyphomicrobium denitrificans (strain ATCC 51888 / DSM 1869 / NCIMB 11706 / TK 0415)</name>
    <dbReference type="NCBI Taxonomy" id="582899"/>
    <lineage>
        <taxon>Bacteria</taxon>
        <taxon>Pseudomonadati</taxon>
        <taxon>Pseudomonadota</taxon>
        <taxon>Alphaproteobacteria</taxon>
        <taxon>Hyphomicrobiales</taxon>
        <taxon>Hyphomicrobiaceae</taxon>
        <taxon>Hyphomicrobium</taxon>
    </lineage>
</organism>